<dbReference type="EMBL" id="CM026432">
    <property type="protein sequence ID" value="KAG0557080.1"/>
    <property type="molecule type" value="Genomic_DNA"/>
</dbReference>
<name>A0A8T0GDI6_CERPU</name>
<dbReference type="Pfam" id="PF04043">
    <property type="entry name" value="PMEI"/>
    <property type="match status" value="1"/>
</dbReference>
<protein>
    <recommendedName>
        <fullName evidence="7">Pectinesterase</fullName>
        <ecNumber evidence="7">3.1.1.11</ecNumber>
    </recommendedName>
</protein>
<evidence type="ECO:0000256" key="3">
    <source>
        <dbReference type="ARBA" id="ARBA00007786"/>
    </source>
</evidence>
<dbReference type="Pfam" id="PF01095">
    <property type="entry name" value="Pectinesterase"/>
    <property type="match status" value="1"/>
</dbReference>
<dbReference type="InterPro" id="IPR012334">
    <property type="entry name" value="Pectin_lyas_fold"/>
</dbReference>
<keyword evidence="4 7" id="KW-0378">Hydrolase</keyword>
<comment type="similarity">
    <text evidence="2">In the N-terminal section; belongs to the PMEI family.</text>
</comment>
<keyword evidence="7" id="KW-0134">Cell wall</keyword>
<feature type="active site" evidence="6">
    <location>
        <position position="423"/>
    </location>
</feature>
<evidence type="ECO:0000256" key="1">
    <source>
        <dbReference type="ARBA" id="ARBA00005184"/>
    </source>
</evidence>
<evidence type="ECO:0000256" key="4">
    <source>
        <dbReference type="ARBA" id="ARBA00022801"/>
    </source>
</evidence>
<dbReference type="PROSITE" id="PS00503">
    <property type="entry name" value="PECTINESTERASE_2"/>
    <property type="match status" value="1"/>
</dbReference>
<evidence type="ECO:0000256" key="2">
    <source>
        <dbReference type="ARBA" id="ARBA00006027"/>
    </source>
</evidence>
<dbReference type="GO" id="GO:0030599">
    <property type="term" value="F:pectinesterase activity"/>
    <property type="evidence" value="ECO:0007669"/>
    <property type="project" value="UniProtKB-UniRule"/>
</dbReference>
<dbReference type="InterPro" id="IPR035513">
    <property type="entry name" value="Invertase/methylesterase_inhib"/>
</dbReference>
<evidence type="ECO:0000313" key="10">
    <source>
        <dbReference type="Proteomes" id="UP000822688"/>
    </source>
</evidence>
<keyword evidence="5 7" id="KW-0063">Aspartyl esterase</keyword>
<sequence length="588" mass="64173">MKGAQRTQLSLSRRTCNAHIDSIGGSSIMTILALTTCLSAVPALSKQAKIGATTVPTKAERTACCSTPYTEECVSSLTAHRTSTNINNDQEASFLIAALRSSVAAVQDFRGHCKSDFSEISNSKTCMHSTLGMCVQSLESTENYLNSSISHLELLPESNSAPYMMEDVLTWLSASATYHTTCMDEMSHCSVLEDLNMSLIHGNQSMVRVANSISLARTMYQNYASPKSGEIPNRRLLAAPEIAMYDMDGDYPQWMRVGVRRLLQSSVNDTPYDTVVAKDGSGNYSSVQAAVNGAPSKSNASYVIRIKQGVYDELVNIPSNAYNVMFIGDGINKTIITGNVSVVQNGVTTFRTGTVAIDGDGFLAKDVTFQNTAGAENHQAVATRVDSDKSAFYRCSFEGYQDTLYIHSLRQFYQSCTVYGTVDFIFGNSAAMFQNCNLVCRKPLESQANTVTAQSRTSLDQNTGFSFQDCSVSAAPELASVVTSIYNQSIKSFLGRPWQEYSRTVFIETYMTNVINAAGWVDWNGTNFALATLYFAEYQNFGPGGNFTNRVSWATNITDPEVAAQYSISFISGAQWLPQTGIPFSSNI</sequence>
<dbReference type="GO" id="GO:0042545">
    <property type="term" value="P:cell wall modification"/>
    <property type="evidence" value="ECO:0007669"/>
    <property type="project" value="UniProtKB-UniRule"/>
</dbReference>
<keyword evidence="7" id="KW-0961">Cell wall biogenesis/degradation</keyword>
<feature type="domain" description="Pectinesterase inhibitor" evidence="8">
    <location>
        <begin position="55"/>
        <end position="213"/>
    </location>
</feature>
<dbReference type="Gene3D" id="1.20.140.40">
    <property type="entry name" value="Invertase/pectin methylesterase inhibitor family protein"/>
    <property type="match status" value="1"/>
</dbReference>
<dbReference type="AlphaFoldDB" id="A0A8T0GDI6"/>
<comment type="catalytic activity">
    <reaction evidence="7">
        <text>[(1-&gt;4)-alpha-D-galacturonosyl methyl ester](n) + n H2O = [(1-&gt;4)-alpha-D-galacturonosyl](n) + n methanol + n H(+)</text>
        <dbReference type="Rhea" id="RHEA:22380"/>
        <dbReference type="Rhea" id="RHEA-COMP:14570"/>
        <dbReference type="Rhea" id="RHEA-COMP:14573"/>
        <dbReference type="ChEBI" id="CHEBI:15377"/>
        <dbReference type="ChEBI" id="CHEBI:15378"/>
        <dbReference type="ChEBI" id="CHEBI:17790"/>
        <dbReference type="ChEBI" id="CHEBI:140522"/>
        <dbReference type="ChEBI" id="CHEBI:140523"/>
        <dbReference type="EC" id="3.1.1.11"/>
    </reaction>
</comment>
<comment type="caution">
    <text evidence="9">The sequence shown here is derived from an EMBL/GenBank/DDBJ whole genome shotgun (WGS) entry which is preliminary data.</text>
</comment>
<dbReference type="InterPro" id="IPR011050">
    <property type="entry name" value="Pectin_lyase_fold/virulence"/>
</dbReference>
<dbReference type="Proteomes" id="UP000822688">
    <property type="component" value="Chromosome 11"/>
</dbReference>
<dbReference type="PANTHER" id="PTHR31707">
    <property type="entry name" value="PECTINESTERASE"/>
    <property type="match status" value="1"/>
</dbReference>
<reference evidence="9 10" key="1">
    <citation type="submission" date="2020-06" db="EMBL/GenBank/DDBJ databases">
        <title>WGS assembly of Ceratodon purpureus strain R40.</title>
        <authorList>
            <person name="Carey S.B."/>
            <person name="Jenkins J."/>
            <person name="Shu S."/>
            <person name="Lovell J.T."/>
            <person name="Sreedasyam A."/>
            <person name="Maumus F."/>
            <person name="Tiley G.P."/>
            <person name="Fernandez-Pozo N."/>
            <person name="Barry K."/>
            <person name="Chen C."/>
            <person name="Wang M."/>
            <person name="Lipzen A."/>
            <person name="Daum C."/>
            <person name="Saski C.A."/>
            <person name="Payton A.C."/>
            <person name="Mcbreen J.C."/>
            <person name="Conrad R.E."/>
            <person name="Kollar L.M."/>
            <person name="Olsson S."/>
            <person name="Huttunen S."/>
            <person name="Landis J.B."/>
            <person name="Wickett N.J."/>
            <person name="Johnson M.G."/>
            <person name="Rensing S.A."/>
            <person name="Grimwood J."/>
            <person name="Schmutz J."/>
            <person name="Mcdaniel S.F."/>
        </authorList>
    </citation>
    <scope>NUCLEOTIDE SEQUENCE [LARGE SCALE GENOMIC DNA]</scope>
    <source>
        <strain evidence="9 10">R40</strain>
    </source>
</reference>
<comment type="pathway">
    <text evidence="1 7">Glycan metabolism; pectin degradation; 2-dehydro-3-deoxy-D-gluconate from pectin: step 1/5.</text>
</comment>
<evidence type="ECO:0000313" key="9">
    <source>
        <dbReference type="EMBL" id="KAG0557080.1"/>
    </source>
</evidence>
<dbReference type="SUPFAM" id="SSF101148">
    <property type="entry name" value="Plant invertase/pectin methylesterase inhibitor"/>
    <property type="match status" value="1"/>
</dbReference>
<dbReference type="EC" id="3.1.1.11" evidence="7"/>
<evidence type="ECO:0000256" key="6">
    <source>
        <dbReference type="PROSITE-ProRule" id="PRU10040"/>
    </source>
</evidence>
<dbReference type="InterPro" id="IPR033131">
    <property type="entry name" value="Pectinesterase_Asp_AS"/>
</dbReference>
<dbReference type="InterPro" id="IPR000070">
    <property type="entry name" value="Pectinesterase_cat"/>
</dbReference>
<dbReference type="InterPro" id="IPR006501">
    <property type="entry name" value="Pectinesterase_inhib_dom"/>
</dbReference>
<keyword evidence="7" id="KW-0964">Secreted</keyword>
<gene>
    <name evidence="9" type="ORF">KC19_11G100500</name>
</gene>
<evidence type="ECO:0000259" key="8">
    <source>
        <dbReference type="SMART" id="SM00856"/>
    </source>
</evidence>
<comment type="subcellular location">
    <subcellularLocation>
        <location evidence="7">Secreted</location>
        <location evidence="7">Cell wall</location>
    </subcellularLocation>
</comment>
<dbReference type="PROSITE" id="PS00800">
    <property type="entry name" value="PECTINESTERASE_1"/>
    <property type="match status" value="1"/>
</dbReference>
<dbReference type="SMART" id="SM00856">
    <property type="entry name" value="PMEI"/>
    <property type="match status" value="1"/>
</dbReference>
<dbReference type="CDD" id="cd15798">
    <property type="entry name" value="PMEI-like_3"/>
    <property type="match status" value="1"/>
</dbReference>
<accession>A0A8T0GDI6</accession>
<comment type="function">
    <text evidence="7">Acts in the modification of cell walls via demethylesterification of cell wall pectin.</text>
</comment>
<proteinExistence type="inferred from homology"/>
<evidence type="ECO:0000256" key="7">
    <source>
        <dbReference type="RuleBase" id="RU000589"/>
    </source>
</evidence>
<dbReference type="Gene3D" id="2.160.20.10">
    <property type="entry name" value="Single-stranded right-handed beta-helix, Pectin lyase-like"/>
    <property type="match status" value="1"/>
</dbReference>
<comment type="similarity">
    <text evidence="3">In the C-terminal section; belongs to the pectinesterase family.</text>
</comment>
<dbReference type="FunFam" id="2.160.20.10:FF:000001">
    <property type="entry name" value="Pectinesterase"/>
    <property type="match status" value="1"/>
</dbReference>
<dbReference type="SUPFAM" id="SSF51126">
    <property type="entry name" value="Pectin lyase-like"/>
    <property type="match status" value="1"/>
</dbReference>
<dbReference type="GO" id="GO:0045490">
    <property type="term" value="P:pectin catabolic process"/>
    <property type="evidence" value="ECO:0007669"/>
    <property type="project" value="UniProtKB-UniRule"/>
</dbReference>
<dbReference type="InterPro" id="IPR018040">
    <property type="entry name" value="Pectinesterase_Tyr_AS"/>
</dbReference>
<evidence type="ECO:0000256" key="5">
    <source>
        <dbReference type="ARBA" id="ARBA00023085"/>
    </source>
</evidence>
<dbReference type="GO" id="GO:0004857">
    <property type="term" value="F:enzyme inhibitor activity"/>
    <property type="evidence" value="ECO:0007669"/>
    <property type="project" value="InterPro"/>
</dbReference>
<keyword evidence="10" id="KW-1185">Reference proteome</keyword>
<organism evidence="9 10">
    <name type="scientific">Ceratodon purpureus</name>
    <name type="common">Fire moss</name>
    <name type="synonym">Dicranum purpureum</name>
    <dbReference type="NCBI Taxonomy" id="3225"/>
    <lineage>
        <taxon>Eukaryota</taxon>
        <taxon>Viridiplantae</taxon>
        <taxon>Streptophyta</taxon>
        <taxon>Embryophyta</taxon>
        <taxon>Bryophyta</taxon>
        <taxon>Bryophytina</taxon>
        <taxon>Bryopsida</taxon>
        <taxon>Dicranidae</taxon>
        <taxon>Pseudoditrichales</taxon>
        <taxon>Ditrichaceae</taxon>
        <taxon>Ceratodon</taxon>
    </lineage>
</organism>